<keyword evidence="2" id="KW-1185">Reference proteome</keyword>
<name>E4XQZ0_OIKDI</name>
<proteinExistence type="predicted"/>
<dbReference type="Proteomes" id="UP000001307">
    <property type="component" value="Unassembled WGS sequence"/>
</dbReference>
<gene>
    <name evidence="1" type="ORF">GSOID_T00018104001</name>
</gene>
<evidence type="ECO:0000313" key="1">
    <source>
        <dbReference type="EMBL" id="CBY12226.1"/>
    </source>
</evidence>
<dbReference type="AlphaFoldDB" id="E4XQZ0"/>
<accession>E4XQZ0</accession>
<reference evidence="1" key="1">
    <citation type="journal article" date="2010" name="Science">
        <title>Plasticity of animal genome architecture unmasked by rapid evolution of a pelagic tunicate.</title>
        <authorList>
            <person name="Denoeud F."/>
            <person name="Henriet S."/>
            <person name="Mungpakdee S."/>
            <person name="Aury J.M."/>
            <person name="Da Silva C."/>
            <person name="Brinkmann H."/>
            <person name="Mikhaleva J."/>
            <person name="Olsen L.C."/>
            <person name="Jubin C."/>
            <person name="Canestro C."/>
            <person name="Bouquet J.M."/>
            <person name="Danks G."/>
            <person name="Poulain J."/>
            <person name="Campsteijn C."/>
            <person name="Adamski M."/>
            <person name="Cross I."/>
            <person name="Yadetie F."/>
            <person name="Muffato M."/>
            <person name="Louis A."/>
            <person name="Butcher S."/>
            <person name="Tsagkogeorga G."/>
            <person name="Konrad A."/>
            <person name="Singh S."/>
            <person name="Jensen M.F."/>
            <person name="Cong E.H."/>
            <person name="Eikeseth-Otteraa H."/>
            <person name="Noel B."/>
            <person name="Anthouard V."/>
            <person name="Porcel B.M."/>
            <person name="Kachouri-Lafond R."/>
            <person name="Nishino A."/>
            <person name="Ugolini M."/>
            <person name="Chourrout P."/>
            <person name="Nishida H."/>
            <person name="Aasland R."/>
            <person name="Huzurbazar S."/>
            <person name="Westhof E."/>
            <person name="Delsuc F."/>
            <person name="Lehrach H."/>
            <person name="Reinhardt R."/>
            <person name="Weissenbach J."/>
            <person name="Roy S.W."/>
            <person name="Artiguenave F."/>
            <person name="Postlethwait J.H."/>
            <person name="Manak J.R."/>
            <person name="Thompson E.M."/>
            <person name="Jaillon O."/>
            <person name="Du Pasquier L."/>
            <person name="Boudinot P."/>
            <person name="Liberles D.A."/>
            <person name="Volff J.N."/>
            <person name="Philippe H."/>
            <person name="Lenhard B."/>
            <person name="Roest Crollius H."/>
            <person name="Wincker P."/>
            <person name="Chourrout D."/>
        </authorList>
    </citation>
    <scope>NUCLEOTIDE SEQUENCE [LARGE SCALE GENOMIC DNA]</scope>
</reference>
<sequence>MIVEGKSALDAVKQNMRGPYGFLLNRQRPQSEANNTRFFRTYQSRLNMYHRKRYN</sequence>
<protein>
    <submittedName>
        <fullName evidence="1">Uncharacterized protein</fullName>
    </submittedName>
</protein>
<dbReference type="EMBL" id="FN653110">
    <property type="protein sequence ID" value="CBY12226.1"/>
    <property type="molecule type" value="Genomic_DNA"/>
</dbReference>
<dbReference type="InParanoid" id="E4XQZ0"/>
<organism evidence="1">
    <name type="scientific">Oikopleura dioica</name>
    <name type="common">Tunicate</name>
    <dbReference type="NCBI Taxonomy" id="34765"/>
    <lineage>
        <taxon>Eukaryota</taxon>
        <taxon>Metazoa</taxon>
        <taxon>Chordata</taxon>
        <taxon>Tunicata</taxon>
        <taxon>Appendicularia</taxon>
        <taxon>Copelata</taxon>
        <taxon>Oikopleuridae</taxon>
        <taxon>Oikopleura</taxon>
    </lineage>
</organism>
<evidence type="ECO:0000313" key="2">
    <source>
        <dbReference type="Proteomes" id="UP000001307"/>
    </source>
</evidence>